<name>A0A5C6LNF7_9BACT</name>
<dbReference type="OrthoDB" id="9812921at2"/>
<evidence type="ECO:0000256" key="1">
    <source>
        <dbReference type="ARBA" id="ARBA00022801"/>
    </source>
</evidence>
<dbReference type="Gene3D" id="3.40.50.1820">
    <property type="entry name" value="alpha/beta hydrolase"/>
    <property type="match status" value="1"/>
</dbReference>
<sequence length="249" mass="27188">MSDGLNVYIKPKPCEGGLNIAWYVSNGYLVFTPDIVYNQHEQGKSPVTAVVSAARYLSKLHFVDSSKMGLQGFSIGGYETNLLVTKTNLFAAAASSAGCTNLVSAYGNLDGTDMRNGLEVSWGIFGIGASLWDSTKVYIENSPLFGLSDVKTPLLIMHNKNDGAVPFSQSLELFLGLRRLGKKVWMLQYDDGHHGLFGESALDFDIRLQQFYAYYLKGSLPPNWMVSGIPARNKGIDRGLLLDSSGVMP</sequence>
<protein>
    <submittedName>
        <fullName evidence="3">Prolyl oligopeptidase family serine peptidase</fullName>
    </submittedName>
</protein>
<dbReference type="Proteomes" id="UP000318815">
    <property type="component" value="Unassembled WGS sequence"/>
</dbReference>
<comment type="caution">
    <text evidence="3">The sequence shown here is derived from an EMBL/GenBank/DDBJ whole genome shotgun (WGS) entry which is preliminary data.</text>
</comment>
<feature type="domain" description="Peptidase S9 prolyl oligopeptidase catalytic" evidence="2">
    <location>
        <begin position="40"/>
        <end position="216"/>
    </location>
</feature>
<dbReference type="PANTHER" id="PTHR42776">
    <property type="entry name" value="SERINE PEPTIDASE S9 FAMILY MEMBER"/>
    <property type="match status" value="1"/>
</dbReference>
<gene>
    <name evidence="3" type="ORF">FEF09_23635</name>
</gene>
<proteinExistence type="predicted"/>
<accession>A0A5C6LNF7</accession>
<evidence type="ECO:0000313" key="4">
    <source>
        <dbReference type="Proteomes" id="UP000318815"/>
    </source>
</evidence>
<dbReference type="AlphaFoldDB" id="A0A5C6LNF7"/>
<dbReference type="InterPro" id="IPR029058">
    <property type="entry name" value="AB_hydrolase_fold"/>
</dbReference>
<dbReference type="InterPro" id="IPR001375">
    <property type="entry name" value="Peptidase_S9_cat"/>
</dbReference>
<dbReference type="GO" id="GO:0006508">
    <property type="term" value="P:proteolysis"/>
    <property type="evidence" value="ECO:0007669"/>
    <property type="project" value="InterPro"/>
</dbReference>
<evidence type="ECO:0000313" key="3">
    <source>
        <dbReference type="EMBL" id="TWV96183.1"/>
    </source>
</evidence>
<dbReference type="RefSeq" id="WP_146307390.1">
    <property type="nucleotide sequence ID" value="NZ_VOHS01000036.1"/>
</dbReference>
<dbReference type="GO" id="GO:0004252">
    <property type="term" value="F:serine-type endopeptidase activity"/>
    <property type="evidence" value="ECO:0007669"/>
    <property type="project" value="TreeGrafter"/>
</dbReference>
<dbReference type="EMBL" id="VOHS01000036">
    <property type="protein sequence ID" value="TWV96183.1"/>
    <property type="molecule type" value="Genomic_DNA"/>
</dbReference>
<reference evidence="3 4" key="1">
    <citation type="submission" date="2019-08" db="EMBL/GenBank/DDBJ databases">
        <title>Whole genome sequencing of chitin degrading bacteria Chitinophaga pinensis YS16.</title>
        <authorList>
            <person name="Singh R.P."/>
            <person name="Manchanda G."/>
            <person name="Maurya I.K."/>
            <person name="Joshi N.K."/>
            <person name="Srivastava A.K."/>
        </authorList>
    </citation>
    <scope>NUCLEOTIDE SEQUENCE [LARGE SCALE GENOMIC DNA]</scope>
    <source>
        <strain evidence="3 4">YS-16</strain>
    </source>
</reference>
<dbReference type="Pfam" id="PF00326">
    <property type="entry name" value="Peptidase_S9"/>
    <property type="match status" value="1"/>
</dbReference>
<dbReference type="PANTHER" id="PTHR42776:SF27">
    <property type="entry name" value="DIPEPTIDYL PEPTIDASE FAMILY MEMBER 6"/>
    <property type="match status" value="1"/>
</dbReference>
<dbReference type="SUPFAM" id="SSF53474">
    <property type="entry name" value="alpha/beta-Hydrolases"/>
    <property type="match status" value="1"/>
</dbReference>
<keyword evidence="1" id="KW-0378">Hydrolase</keyword>
<evidence type="ECO:0000259" key="2">
    <source>
        <dbReference type="Pfam" id="PF00326"/>
    </source>
</evidence>
<keyword evidence="4" id="KW-1185">Reference proteome</keyword>
<organism evidence="3 4">
    <name type="scientific">Chitinophaga pinensis</name>
    <dbReference type="NCBI Taxonomy" id="79329"/>
    <lineage>
        <taxon>Bacteria</taxon>
        <taxon>Pseudomonadati</taxon>
        <taxon>Bacteroidota</taxon>
        <taxon>Chitinophagia</taxon>
        <taxon>Chitinophagales</taxon>
        <taxon>Chitinophagaceae</taxon>
        <taxon>Chitinophaga</taxon>
    </lineage>
</organism>